<evidence type="ECO:0000313" key="1">
    <source>
        <dbReference type="EMBL" id="KAI1847674.1"/>
    </source>
</evidence>
<evidence type="ECO:0008006" key="3">
    <source>
        <dbReference type="Google" id="ProtNLM"/>
    </source>
</evidence>
<dbReference type="EMBL" id="JAFIMR010000098">
    <property type="protein sequence ID" value="KAI1847674.1"/>
    <property type="molecule type" value="Genomic_DNA"/>
</dbReference>
<accession>A0A9Q0AH61</accession>
<name>A0A9Q0AH61_9PEZI</name>
<dbReference type="Proteomes" id="UP000829685">
    <property type="component" value="Unassembled WGS sequence"/>
</dbReference>
<dbReference type="AlphaFoldDB" id="A0A9Q0AH61"/>
<evidence type="ECO:0000313" key="2">
    <source>
        <dbReference type="Proteomes" id="UP000829685"/>
    </source>
</evidence>
<proteinExistence type="predicted"/>
<protein>
    <recommendedName>
        <fullName evidence="3">Chromo domain-containing protein</fullName>
    </recommendedName>
</protein>
<gene>
    <name evidence="1" type="ORF">JX265_013934</name>
</gene>
<reference evidence="1" key="1">
    <citation type="submission" date="2021-03" db="EMBL/GenBank/DDBJ databases">
        <title>Revisited historic fungal species revealed as producer of novel bioactive compounds through whole genome sequencing and comparative genomics.</title>
        <authorList>
            <person name="Vignolle G.A."/>
            <person name="Hochenegger N."/>
            <person name="Mach R.L."/>
            <person name="Mach-Aigner A.R."/>
            <person name="Javad Rahimi M."/>
            <person name="Salim K.A."/>
            <person name="Chan C.M."/>
            <person name="Lim L.B.L."/>
            <person name="Cai F."/>
            <person name="Druzhinina I.S."/>
            <person name="U'Ren J.M."/>
            <person name="Derntl C."/>
        </authorList>
    </citation>
    <scope>NUCLEOTIDE SEQUENCE</scope>
    <source>
        <strain evidence="1">TUCIM 5799</strain>
    </source>
</reference>
<keyword evidence="2" id="KW-1185">Reference proteome</keyword>
<comment type="caution">
    <text evidence="1">The sequence shown here is derived from an EMBL/GenBank/DDBJ whole genome shotgun (WGS) entry which is preliminary data.</text>
</comment>
<organism evidence="1 2">
    <name type="scientific">Neoarthrinium moseri</name>
    <dbReference type="NCBI Taxonomy" id="1658444"/>
    <lineage>
        <taxon>Eukaryota</taxon>
        <taxon>Fungi</taxon>
        <taxon>Dikarya</taxon>
        <taxon>Ascomycota</taxon>
        <taxon>Pezizomycotina</taxon>
        <taxon>Sordariomycetes</taxon>
        <taxon>Xylariomycetidae</taxon>
        <taxon>Amphisphaeriales</taxon>
        <taxon>Apiosporaceae</taxon>
        <taxon>Neoarthrinium</taxon>
    </lineage>
</organism>
<sequence length="266" mass="29992">MVGGQNDEGSNVPVLLVESEDMAHAPLSAPPASRQTTLHILPASITRSILVTQSKAFTTLGRLPMATIASPHNDTSSYRDRDGHYRIPPLGLFPSQMVLQYKTPQGNDHLRKFLETAEPVARRNPDPPLLPADAKQVEEAPDSIFMITWLGKHRDGMLEMVVHRRSRMGREYTTCCLEKDLHMEDEEGLLAFWEDWEGGRDAAARSKMYHMLRVLRRGEDDDDGTARFEIQWVGYPATAPHTTLEPYHKVKHCLPDQGAELEQMLS</sequence>